<dbReference type="UniPathway" id="UPA00705"/>
<evidence type="ECO:0000256" key="8">
    <source>
        <dbReference type="ARBA" id="ARBA00022723"/>
    </source>
</evidence>
<keyword evidence="8 18" id="KW-0479">Metal-binding</keyword>
<evidence type="ECO:0000259" key="20">
    <source>
        <dbReference type="PROSITE" id="PS50855"/>
    </source>
</evidence>
<evidence type="ECO:0000256" key="13">
    <source>
        <dbReference type="ARBA" id="ARBA00023008"/>
    </source>
</evidence>
<dbReference type="Gene3D" id="1.20.210.10">
    <property type="entry name" value="Cytochrome c oxidase-like, subunit I domain"/>
    <property type="match status" value="1"/>
</dbReference>
<feature type="transmembrane region" description="Helical" evidence="18">
    <location>
        <begin position="134"/>
        <end position="156"/>
    </location>
</feature>
<dbReference type="OrthoDB" id="9803294at2"/>
<dbReference type="STRING" id="568872.GA0070624_3670"/>
<dbReference type="GO" id="GO:0022904">
    <property type="term" value="P:respiratory electron transport chain"/>
    <property type="evidence" value="ECO:0007669"/>
    <property type="project" value="TreeGrafter"/>
</dbReference>
<evidence type="ECO:0000256" key="2">
    <source>
        <dbReference type="ARBA" id="ARBA00004673"/>
    </source>
</evidence>
<feature type="transmembrane region" description="Helical" evidence="18">
    <location>
        <begin position="176"/>
        <end position="206"/>
    </location>
</feature>
<keyword evidence="14 18" id="KW-0472">Membrane</keyword>
<evidence type="ECO:0000313" key="22">
    <source>
        <dbReference type="Proteomes" id="UP000199413"/>
    </source>
</evidence>
<feature type="transmembrane region" description="Helical" evidence="18">
    <location>
        <begin position="370"/>
        <end position="390"/>
    </location>
</feature>
<keyword evidence="22" id="KW-1185">Reference proteome</keyword>
<dbReference type="EC" id="7.1.1.9" evidence="18"/>
<comment type="subcellular location">
    <subcellularLocation>
        <location evidence="18">Cell membrane</location>
        <topology evidence="18">Multi-pass membrane protein</topology>
    </subcellularLocation>
    <subcellularLocation>
        <location evidence="1">Membrane</location>
        <topology evidence="1">Multi-pass membrane protein</topology>
    </subcellularLocation>
</comment>
<dbReference type="InterPro" id="IPR000883">
    <property type="entry name" value="Cyt_C_Oxase_1"/>
</dbReference>
<evidence type="ECO:0000256" key="9">
    <source>
        <dbReference type="ARBA" id="ARBA00022967"/>
    </source>
</evidence>
<dbReference type="GO" id="GO:0046872">
    <property type="term" value="F:metal ion binding"/>
    <property type="evidence" value="ECO:0007669"/>
    <property type="project" value="UniProtKB-KW"/>
</dbReference>
<organism evidence="21 22">
    <name type="scientific">Micromonospora rhizosphaerae</name>
    <dbReference type="NCBI Taxonomy" id="568872"/>
    <lineage>
        <taxon>Bacteria</taxon>
        <taxon>Bacillati</taxon>
        <taxon>Actinomycetota</taxon>
        <taxon>Actinomycetes</taxon>
        <taxon>Micromonosporales</taxon>
        <taxon>Micromonosporaceae</taxon>
        <taxon>Micromonospora</taxon>
    </lineage>
</organism>
<comment type="similarity">
    <text evidence="3 17">Belongs to the heme-copper respiratory oxidase family.</text>
</comment>
<feature type="transmembrane region" description="Helical" evidence="18">
    <location>
        <begin position="440"/>
        <end position="462"/>
    </location>
</feature>
<feature type="transmembrane region" description="Helical" evidence="18">
    <location>
        <begin position="218"/>
        <end position="244"/>
    </location>
</feature>
<evidence type="ECO:0000256" key="18">
    <source>
        <dbReference type="RuleBase" id="RU363061"/>
    </source>
</evidence>
<dbReference type="InterPro" id="IPR036927">
    <property type="entry name" value="Cyt_c_oxase-like_su1_sf"/>
</dbReference>
<evidence type="ECO:0000256" key="14">
    <source>
        <dbReference type="ARBA" id="ARBA00023136"/>
    </source>
</evidence>
<name>A0A1C6SG36_9ACTN</name>
<dbReference type="InterPro" id="IPR014241">
    <property type="entry name" value="Cyt_c_oxidase_su1_bac"/>
</dbReference>
<evidence type="ECO:0000256" key="15">
    <source>
        <dbReference type="ARBA" id="ARBA00025218"/>
    </source>
</evidence>
<evidence type="ECO:0000256" key="17">
    <source>
        <dbReference type="RuleBase" id="RU000370"/>
    </source>
</evidence>
<keyword evidence="12 18" id="KW-0408">Iron</keyword>
<evidence type="ECO:0000256" key="5">
    <source>
        <dbReference type="ARBA" id="ARBA00022617"/>
    </source>
</evidence>
<dbReference type="PROSITE" id="PS50855">
    <property type="entry name" value="COX1"/>
    <property type="match status" value="1"/>
</dbReference>
<dbReference type="PRINTS" id="PR01165">
    <property type="entry name" value="CYCOXIDASEI"/>
</dbReference>
<keyword evidence="4 17" id="KW-0813">Transport</keyword>
<feature type="domain" description="Cytochrome oxidase subunit I profile" evidence="20">
    <location>
        <begin position="37"/>
        <end position="547"/>
    </location>
</feature>
<evidence type="ECO:0000256" key="7">
    <source>
        <dbReference type="ARBA" id="ARBA00022692"/>
    </source>
</evidence>
<reference evidence="22" key="1">
    <citation type="submission" date="2016-06" db="EMBL/GenBank/DDBJ databases">
        <authorList>
            <person name="Varghese N."/>
            <person name="Submissions Spin"/>
        </authorList>
    </citation>
    <scope>NUCLEOTIDE SEQUENCE [LARGE SCALE GENOMIC DNA]</scope>
    <source>
        <strain evidence="22">DSM 45431</strain>
    </source>
</reference>
<keyword evidence="18" id="KW-1003">Cell membrane</keyword>
<dbReference type="PANTHER" id="PTHR10422:SF18">
    <property type="entry name" value="CYTOCHROME C OXIDASE SUBUNIT 1"/>
    <property type="match status" value="1"/>
</dbReference>
<dbReference type="InterPro" id="IPR023615">
    <property type="entry name" value="Cyt_c_Oxase_su1_BS"/>
</dbReference>
<feature type="transmembrane region" description="Helical" evidence="18">
    <location>
        <begin position="50"/>
        <end position="72"/>
    </location>
</feature>
<protein>
    <recommendedName>
        <fullName evidence="18">Cytochrome c oxidase subunit 1</fullName>
        <ecNumber evidence="18">7.1.1.9</ecNumber>
    </recommendedName>
</protein>
<dbReference type="GO" id="GO:0006119">
    <property type="term" value="P:oxidative phosphorylation"/>
    <property type="evidence" value="ECO:0007669"/>
    <property type="project" value="UniProtKB-UniPathway"/>
</dbReference>
<dbReference type="Pfam" id="PF00115">
    <property type="entry name" value="COX1"/>
    <property type="match status" value="1"/>
</dbReference>
<dbReference type="GO" id="GO:0005886">
    <property type="term" value="C:plasma membrane"/>
    <property type="evidence" value="ECO:0007669"/>
    <property type="project" value="UniProtKB-SubCell"/>
</dbReference>
<sequence length="666" mass="74030">MPKRVTTEPRDRDPAILAPARFGGYPGSRRPALPGAKLTRFLYTTDHKQIGLLYLMTAFGFFLVAGLQAMLMRAELARPGLQFLSPEQYNQLFTTHGFAMLLLFATPAALGVANYIVPIQIGAPDVSFPRLNAFGYWLFLFGGGMLYASFLTPGGSADFGWFAYTPLSLAQHSPGVGANMVVVGLVISGLGTILTAVNLITTIVTLRAPGMTMFRMPVFTWNILLTMVLILFIFPLLAAALLALASDRILHSHVFDPTTGGPMLWQHLFWFFGHPEVYVIAIPFFGIISEIIPVFSRKPIFGYKGLVAATIGITVLSMSVWAHHMFGTGQVLLPFFSLLSFLISVPTGVKFFNWTGTLWKGQITFETPMLFALGFLVTFLFGGLTGVLLASPPLDFHVTDTYFVVAHFHYVVFGTVVFAFFGGIYFWFPKMTGRLLDERLGKAHFWTMFLGFHGTFLVQHWLGNEGMPRRYADYLSTDGFTVLNTISSISAFVLGASTLFFMYNVWKSWRMGAEVNVDDPWGFGNSLEWATTCPPPLRNFDRMPRIRSERPAFDLKYGRLVASLGGDLPQRTTKPPQHLAEELHLERRVPESPAAEGAHGARLAAEYQPAPQSGARPIDVPEPAEILRPSFEEADEPEETVLGAERTPVENEEWRHPRGRGDTPEY</sequence>
<dbReference type="GO" id="GO:0015990">
    <property type="term" value="P:electron transport coupled proton transport"/>
    <property type="evidence" value="ECO:0007669"/>
    <property type="project" value="InterPro"/>
</dbReference>
<dbReference type="GO" id="GO:0004129">
    <property type="term" value="F:cytochrome-c oxidase activity"/>
    <property type="evidence" value="ECO:0007669"/>
    <property type="project" value="UniProtKB-EC"/>
</dbReference>
<evidence type="ECO:0000256" key="19">
    <source>
        <dbReference type="SAM" id="MobiDB-lite"/>
    </source>
</evidence>
<evidence type="ECO:0000256" key="16">
    <source>
        <dbReference type="ARBA" id="ARBA00047816"/>
    </source>
</evidence>
<feature type="region of interest" description="Disordered" evidence="19">
    <location>
        <begin position="607"/>
        <end position="666"/>
    </location>
</feature>
<keyword evidence="5 17" id="KW-0349">Heme</keyword>
<proteinExistence type="inferred from homology"/>
<feature type="transmembrane region" description="Helical" evidence="18">
    <location>
        <begin position="328"/>
        <end position="349"/>
    </location>
</feature>
<feature type="compositionally biased region" description="Basic and acidic residues" evidence="19">
    <location>
        <begin position="647"/>
        <end position="666"/>
    </location>
</feature>
<accession>A0A1C6SG36</accession>
<evidence type="ECO:0000313" key="21">
    <source>
        <dbReference type="EMBL" id="SCL28319.1"/>
    </source>
</evidence>
<evidence type="ECO:0000256" key="11">
    <source>
        <dbReference type="ARBA" id="ARBA00022989"/>
    </source>
</evidence>
<dbReference type="GO" id="GO:0020037">
    <property type="term" value="F:heme binding"/>
    <property type="evidence" value="ECO:0007669"/>
    <property type="project" value="InterPro"/>
</dbReference>
<keyword evidence="11 18" id="KW-1133">Transmembrane helix</keyword>
<dbReference type="PROSITE" id="PS00077">
    <property type="entry name" value="COX1_CUB"/>
    <property type="match status" value="1"/>
</dbReference>
<keyword evidence="10 17" id="KW-0249">Electron transport</keyword>
<gene>
    <name evidence="21" type="ORF">GA0070624_3670</name>
</gene>
<dbReference type="NCBIfam" id="TIGR02891">
    <property type="entry name" value="CtaD_CoxA"/>
    <property type="match status" value="1"/>
</dbReference>
<evidence type="ECO:0000256" key="3">
    <source>
        <dbReference type="ARBA" id="ARBA00009578"/>
    </source>
</evidence>
<evidence type="ECO:0000256" key="6">
    <source>
        <dbReference type="ARBA" id="ARBA00022660"/>
    </source>
</evidence>
<keyword evidence="9" id="KW-1278">Translocase</keyword>
<dbReference type="CDD" id="cd01662">
    <property type="entry name" value="Ubiquinol_Oxidase_I"/>
    <property type="match status" value="1"/>
</dbReference>
<comment type="catalytic activity">
    <reaction evidence="16 18">
        <text>4 Fe(II)-[cytochrome c] + O2 + 8 H(+)(in) = 4 Fe(III)-[cytochrome c] + 2 H2O + 4 H(+)(out)</text>
        <dbReference type="Rhea" id="RHEA:11436"/>
        <dbReference type="Rhea" id="RHEA-COMP:10350"/>
        <dbReference type="Rhea" id="RHEA-COMP:14399"/>
        <dbReference type="ChEBI" id="CHEBI:15377"/>
        <dbReference type="ChEBI" id="CHEBI:15378"/>
        <dbReference type="ChEBI" id="CHEBI:15379"/>
        <dbReference type="ChEBI" id="CHEBI:29033"/>
        <dbReference type="ChEBI" id="CHEBI:29034"/>
        <dbReference type="EC" id="7.1.1.9"/>
    </reaction>
</comment>
<evidence type="ECO:0000256" key="1">
    <source>
        <dbReference type="ARBA" id="ARBA00004141"/>
    </source>
</evidence>
<keyword evidence="13 18" id="KW-0186">Copper</keyword>
<keyword evidence="7 17" id="KW-0812">Transmembrane</keyword>
<keyword evidence="6 17" id="KW-0679">Respiratory chain</keyword>
<feature type="transmembrane region" description="Helical" evidence="18">
    <location>
        <begin position="92"/>
        <end position="113"/>
    </location>
</feature>
<comment type="function">
    <text evidence="15 18">Cytochrome c oxidase is the component of the respiratory chain that catalyzes the reduction of oxygen to water. Subunits 1-3 form the functional core of the enzyme complex. CO I is the catalytic subunit of the enzyme. Electrons originating in cytochrome c are transferred via the copper A center of subunit 2 and heme A of subunit 1 to the bimetallic center formed by heme A3 and copper B.</text>
</comment>
<dbReference type="EMBL" id="FMHV01000002">
    <property type="protein sequence ID" value="SCL28319.1"/>
    <property type="molecule type" value="Genomic_DNA"/>
</dbReference>
<feature type="transmembrane region" description="Helical" evidence="18">
    <location>
        <begin position="300"/>
        <end position="322"/>
    </location>
</feature>
<dbReference type="PANTHER" id="PTHR10422">
    <property type="entry name" value="CYTOCHROME C OXIDASE SUBUNIT 1"/>
    <property type="match status" value="1"/>
</dbReference>
<comment type="pathway">
    <text evidence="2 18">Energy metabolism; oxidative phosphorylation.</text>
</comment>
<dbReference type="AlphaFoldDB" id="A0A1C6SG36"/>
<feature type="transmembrane region" description="Helical" evidence="18">
    <location>
        <begin position="482"/>
        <end position="503"/>
    </location>
</feature>
<feature type="transmembrane region" description="Helical" evidence="18">
    <location>
        <begin position="402"/>
        <end position="428"/>
    </location>
</feature>
<evidence type="ECO:0000256" key="12">
    <source>
        <dbReference type="ARBA" id="ARBA00023004"/>
    </source>
</evidence>
<evidence type="ECO:0000256" key="10">
    <source>
        <dbReference type="ARBA" id="ARBA00022982"/>
    </source>
</evidence>
<dbReference type="Proteomes" id="UP000199413">
    <property type="component" value="Unassembled WGS sequence"/>
</dbReference>
<dbReference type="RefSeq" id="WP_091342646.1">
    <property type="nucleotide sequence ID" value="NZ_FMHV01000002.1"/>
</dbReference>
<feature type="transmembrane region" description="Helical" evidence="18">
    <location>
        <begin position="264"/>
        <end position="288"/>
    </location>
</feature>
<dbReference type="SUPFAM" id="SSF81442">
    <property type="entry name" value="Cytochrome c oxidase subunit I-like"/>
    <property type="match status" value="1"/>
</dbReference>
<evidence type="ECO:0000256" key="4">
    <source>
        <dbReference type="ARBA" id="ARBA00022448"/>
    </source>
</evidence>
<dbReference type="InterPro" id="IPR023616">
    <property type="entry name" value="Cyt_c_oxase-like_su1_dom"/>
</dbReference>